<protein>
    <submittedName>
        <fullName evidence="2">Bordetella uptake protein</fullName>
    </submittedName>
</protein>
<dbReference type="PATRIC" id="fig|1204738.3.peg.276"/>
<dbReference type="Proteomes" id="UP000011651">
    <property type="component" value="Unassembled WGS sequence"/>
</dbReference>
<evidence type="ECO:0000313" key="3">
    <source>
        <dbReference type="Proteomes" id="UP000011651"/>
    </source>
</evidence>
<sequence length="329" mass="35633">MKLVKIRTKLHSNNTINRSTEMRKLVQTIFILTMMSLPFAALADYPEKPITLIVPYQAGGSMETMARVFAEELGNELNINVLVRTQPGAGGKIGTTAASRAIADGYTLLFAPESTVLWPPIAENVNYSLSSFDPIIRVTDLPQAIVTSKSSGIETFEDLLALSAAQSMSYADQNSISRAFVDYIAMREQVVWVAVPTKGGGEMVPFLLGNKVNFAWSGGAHNRYLDQMNVVLSMTAAPQETMPEVPTMQERYGVSMPGGATIWAPAGLSEELRAKLTEAAITAAHSEAFNDLMMNTLGFPLADLTGSQLTAELMTINEDLAAIYEETAP</sequence>
<evidence type="ECO:0000313" key="2">
    <source>
        <dbReference type="EMBL" id="ELY22578.1"/>
    </source>
</evidence>
<gene>
    <name evidence="2" type="ORF">HALTITAN_0193</name>
</gene>
<dbReference type="Pfam" id="PF03401">
    <property type="entry name" value="TctC"/>
    <property type="match status" value="1"/>
</dbReference>
<reference evidence="2 3" key="1">
    <citation type="journal article" date="2013" name="Genome Announc.">
        <title>Draft Genome of the Marine Gammaproteobacterium Halomonas titanicae.</title>
        <authorList>
            <person name="Sanchez-Porro C."/>
            <person name="de la Haba R.R."/>
            <person name="Cruz-Hernandez N."/>
            <person name="Gonzalez J.M."/>
            <person name="Reyes-Guirao C."/>
            <person name="Navarro-Sampedro L."/>
            <person name="Carballo M."/>
            <person name="Ventosa A."/>
        </authorList>
    </citation>
    <scope>NUCLEOTIDE SEQUENCE [LARGE SCALE GENOMIC DNA]</scope>
    <source>
        <strain evidence="2 3">BH1</strain>
    </source>
</reference>
<dbReference type="Gene3D" id="3.40.190.150">
    <property type="entry name" value="Bordetella uptake gene, domain 1"/>
    <property type="match status" value="1"/>
</dbReference>
<name>L9UED4_9GAMM</name>
<dbReference type="Gene3D" id="3.40.190.10">
    <property type="entry name" value="Periplasmic binding protein-like II"/>
    <property type="match status" value="1"/>
</dbReference>
<dbReference type="PANTHER" id="PTHR42928:SF5">
    <property type="entry name" value="BLR1237 PROTEIN"/>
    <property type="match status" value="1"/>
</dbReference>
<evidence type="ECO:0000256" key="1">
    <source>
        <dbReference type="ARBA" id="ARBA00006987"/>
    </source>
</evidence>
<dbReference type="EMBL" id="AOPO01000001">
    <property type="protein sequence ID" value="ELY22578.1"/>
    <property type="molecule type" value="Genomic_DNA"/>
</dbReference>
<comment type="caution">
    <text evidence="2">The sequence shown here is derived from an EMBL/GenBank/DDBJ whole genome shotgun (WGS) entry which is preliminary data.</text>
</comment>
<proteinExistence type="inferred from homology"/>
<comment type="similarity">
    <text evidence="1">Belongs to the UPF0065 (bug) family.</text>
</comment>
<dbReference type="CDD" id="cd07012">
    <property type="entry name" value="PBP2_Bug_TTT"/>
    <property type="match status" value="1"/>
</dbReference>
<dbReference type="PANTHER" id="PTHR42928">
    <property type="entry name" value="TRICARBOXYLATE-BINDING PROTEIN"/>
    <property type="match status" value="1"/>
</dbReference>
<organism evidence="2 3">
    <name type="scientific">Vreelandella titanicae BH1</name>
    <dbReference type="NCBI Taxonomy" id="1204738"/>
    <lineage>
        <taxon>Bacteria</taxon>
        <taxon>Pseudomonadati</taxon>
        <taxon>Pseudomonadota</taxon>
        <taxon>Gammaproteobacteria</taxon>
        <taxon>Oceanospirillales</taxon>
        <taxon>Halomonadaceae</taxon>
        <taxon>Vreelandella</taxon>
    </lineage>
</organism>
<dbReference type="AlphaFoldDB" id="L9UED4"/>
<accession>L9UED4</accession>
<dbReference type="InterPro" id="IPR042100">
    <property type="entry name" value="Bug_dom1"/>
</dbReference>
<dbReference type="InterPro" id="IPR005064">
    <property type="entry name" value="BUG"/>
</dbReference>